<protein>
    <submittedName>
        <fullName evidence="2">Uncharacterized protein</fullName>
    </submittedName>
</protein>
<evidence type="ECO:0000313" key="3">
    <source>
        <dbReference type="Proteomes" id="UP000765509"/>
    </source>
</evidence>
<feature type="compositionally biased region" description="Polar residues" evidence="1">
    <location>
        <begin position="17"/>
        <end position="26"/>
    </location>
</feature>
<dbReference type="Proteomes" id="UP000765509">
    <property type="component" value="Unassembled WGS sequence"/>
</dbReference>
<accession>A0A9Q3FLB8</accession>
<feature type="region of interest" description="Disordered" evidence="1">
    <location>
        <begin position="13"/>
        <end position="33"/>
    </location>
</feature>
<dbReference type="EMBL" id="AVOT02047040">
    <property type="protein sequence ID" value="MBW0542311.1"/>
    <property type="molecule type" value="Genomic_DNA"/>
</dbReference>
<comment type="caution">
    <text evidence="2">The sequence shown here is derived from an EMBL/GenBank/DDBJ whole genome shotgun (WGS) entry which is preliminary data.</text>
</comment>
<proteinExistence type="predicted"/>
<gene>
    <name evidence="2" type="ORF">O181_082026</name>
</gene>
<sequence>MELDRRKNFRFPKWATRSGTPDSGYTESEGKETPILGMSSSDLNNEFFSAVRKIYSKHKQCCILLQLLQQKYRSPELESRVEEPWLMDFKDNKSFLMDGMLYHRENHTSALTVVDRDHISLIL</sequence>
<organism evidence="2 3">
    <name type="scientific">Austropuccinia psidii MF-1</name>
    <dbReference type="NCBI Taxonomy" id="1389203"/>
    <lineage>
        <taxon>Eukaryota</taxon>
        <taxon>Fungi</taxon>
        <taxon>Dikarya</taxon>
        <taxon>Basidiomycota</taxon>
        <taxon>Pucciniomycotina</taxon>
        <taxon>Pucciniomycetes</taxon>
        <taxon>Pucciniales</taxon>
        <taxon>Sphaerophragmiaceae</taxon>
        <taxon>Austropuccinia</taxon>
    </lineage>
</organism>
<dbReference type="AlphaFoldDB" id="A0A9Q3FLB8"/>
<name>A0A9Q3FLB8_9BASI</name>
<evidence type="ECO:0000313" key="2">
    <source>
        <dbReference type="EMBL" id="MBW0542311.1"/>
    </source>
</evidence>
<reference evidence="2" key="1">
    <citation type="submission" date="2021-03" db="EMBL/GenBank/DDBJ databases">
        <title>Draft genome sequence of rust myrtle Austropuccinia psidii MF-1, a brazilian biotype.</title>
        <authorList>
            <person name="Quecine M.C."/>
            <person name="Pachon D.M.R."/>
            <person name="Bonatelli M.L."/>
            <person name="Correr F.H."/>
            <person name="Franceschini L.M."/>
            <person name="Leite T.F."/>
            <person name="Margarido G.R.A."/>
            <person name="Almeida C.A."/>
            <person name="Ferrarezi J.A."/>
            <person name="Labate C.A."/>
        </authorList>
    </citation>
    <scope>NUCLEOTIDE SEQUENCE</scope>
    <source>
        <strain evidence="2">MF-1</strain>
    </source>
</reference>
<keyword evidence="3" id="KW-1185">Reference proteome</keyword>
<evidence type="ECO:0000256" key="1">
    <source>
        <dbReference type="SAM" id="MobiDB-lite"/>
    </source>
</evidence>